<reference evidence="1 2" key="1">
    <citation type="journal article" date="2016" name="Mol. Biol. Evol.">
        <title>Comparative Genomics of Early-Diverging Mushroom-Forming Fungi Provides Insights into the Origins of Lignocellulose Decay Capabilities.</title>
        <authorList>
            <person name="Nagy L.G."/>
            <person name="Riley R."/>
            <person name="Tritt A."/>
            <person name="Adam C."/>
            <person name="Daum C."/>
            <person name="Floudas D."/>
            <person name="Sun H."/>
            <person name="Yadav J.S."/>
            <person name="Pangilinan J."/>
            <person name="Larsson K.H."/>
            <person name="Matsuura K."/>
            <person name="Barry K."/>
            <person name="Labutti K."/>
            <person name="Kuo R."/>
            <person name="Ohm R.A."/>
            <person name="Bhattacharya S.S."/>
            <person name="Shirouzu T."/>
            <person name="Yoshinaga Y."/>
            <person name="Martin F.M."/>
            <person name="Grigoriev I.V."/>
            <person name="Hibbett D.S."/>
        </authorList>
    </citation>
    <scope>NUCLEOTIDE SEQUENCE [LARGE SCALE GENOMIC DNA]</scope>
    <source>
        <strain evidence="1 2">HHB12029</strain>
    </source>
</reference>
<sequence>MSPSVRTLLGALVPYRDQAAAWASGSFRIYSRMSAHTERPQPELFVLQTPGLSPQLQSIVMDIISPLALFNLFMSLGMNATTGTPSISTCADSIASSTVSTTNLDLSSGSLPYNASVLVPGTDGVHLRFCEPTVNIYGSRFYHTLRLGRL</sequence>
<evidence type="ECO:0000313" key="1">
    <source>
        <dbReference type="EMBL" id="KZV83125.1"/>
    </source>
</evidence>
<dbReference type="EMBL" id="KV426287">
    <property type="protein sequence ID" value="KZV83125.1"/>
    <property type="molecule type" value="Genomic_DNA"/>
</dbReference>
<dbReference type="Proteomes" id="UP000077266">
    <property type="component" value="Unassembled WGS sequence"/>
</dbReference>
<proteinExistence type="predicted"/>
<dbReference type="AlphaFoldDB" id="A0A165CU59"/>
<dbReference type="InParanoid" id="A0A165CU59"/>
<name>A0A165CU59_EXIGL</name>
<protein>
    <submittedName>
        <fullName evidence="1">Uncharacterized protein</fullName>
    </submittedName>
</protein>
<organism evidence="1 2">
    <name type="scientific">Exidia glandulosa HHB12029</name>
    <dbReference type="NCBI Taxonomy" id="1314781"/>
    <lineage>
        <taxon>Eukaryota</taxon>
        <taxon>Fungi</taxon>
        <taxon>Dikarya</taxon>
        <taxon>Basidiomycota</taxon>
        <taxon>Agaricomycotina</taxon>
        <taxon>Agaricomycetes</taxon>
        <taxon>Auriculariales</taxon>
        <taxon>Exidiaceae</taxon>
        <taxon>Exidia</taxon>
    </lineage>
</organism>
<evidence type="ECO:0000313" key="2">
    <source>
        <dbReference type="Proteomes" id="UP000077266"/>
    </source>
</evidence>
<gene>
    <name evidence="1" type="ORF">EXIGLDRAFT_777868</name>
</gene>
<accession>A0A165CU59</accession>
<keyword evidence="2" id="KW-1185">Reference proteome</keyword>